<name>A0A182D6T3_BLAVI</name>
<sequence>MVVRCVDAPRRGARFERSGAPRVSGPSRRRPRLRCRISQSLLRGTTKVATRFARLRRCLRPRSRSEILRAQCGTSDSDLVVN</sequence>
<reference evidence="1" key="1">
    <citation type="journal article" date="2015" name="Genome Announc.">
        <title>Complete Genome Sequence of the Bacteriochlorophyll b-Producing Photosynthetic Bacterium Blastochloris viridis.</title>
        <authorList>
            <person name="Tsukatani Y."/>
            <person name="Hirose Y."/>
            <person name="Harada J."/>
            <person name="Misawa N."/>
            <person name="Mori K."/>
            <person name="Inoue K."/>
            <person name="Tamiaki H."/>
        </authorList>
    </citation>
    <scope>NUCLEOTIDE SEQUENCE [LARGE SCALE GENOMIC DNA]</scope>
    <source>
        <strain evidence="1">DSM 133</strain>
    </source>
</reference>
<evidence type="ECO:0000313" key="1">
    <source>
        <dbReference type="EMBL" id="BAS00864.1"/>
    </source>
</evidence>
<dbReference type="PATRIC" id="fig|1079.8.peg.3369"/>
<dbReference type="EMBL" id="AP014854">
    <property type="protein sequence ID" value="BAS00864.1"/>
    <property type="molecule type" value="Genomic_DNA"/>
</dbReference>
<organism evidence="1">
    <name type="scientific">Blastochloris viridis</name>
    <name type="common">Rhodopseudomonas viridis</name>
    <dbReference type="NCBI Taxonomy" id="1079"/>
    <lineage>
        <taxon>Bacteria</taxon>
        <taxon>Pseudomonadati</taxon>
        <taxon>Pseudomonadota</taxon>
        <taxon>Alphaproteobacteria</taxon>
        <taxon>Hyphomicrobiales</taxon>
        <taxon>Blastochloridaceae</taxon>
        <taxon>Blastochloris</taxon>
    </lineage>
</organism>
<proteinExistence type="predicted"/>
<protein>
    <submittedName>
        <fullName evidence="1">Uncharacterized protein</fullName>
    </submittedName>
</protein>
<gene>
    <name evidence="1" type="ORF">BV133_3270</name>
</gene>
<dbReference type="AlphaFoldDB" id="A0A182D6T3"/>
<accession>A0A182D6T3</accession>